<dbReference type="PANTHER" id="PTHR28051:SF1">
    <property type="entry name" value="PROTEIN MTL1-RELATED"/>
    <property type="match status" value="1"/>
</dbReference>
<feature type="compositionally biased region" description="Acidic residues" evidence="1">
    <location>
        <begin position="703"/>
        <end position="720"/>
    </location>
</feature>
<protein>
    <recommendedName>
        <fullName evidence="2">Nitrogen regulatory protein areA GATA-like domain-containing protein</fullName>
    </recommendedName>
</protein>
<feature type="region of interest" description="Disordered" evidence="1">
    <location>
        <begin position="745"/>
        <end position="865"/>
    </location>
</feature>
<dbReference type="InterPro" id="IPR052292">
    <property type="entry name" value="Glucose_repression_reg"/>
</dbReference>
<feature type="compositionally biased region" description="Basic and acidic residues" evidence="1">
    <location>
        <begin position="453"/>
        <end position="465"/>
    </location>
</feature>
<feature type="region of interest" description="Disordered" evidence="1">
    <location>
        <begin position="666"/>
        <end position="728"/>
    </location>
</feature>
<evidence type="ECO:0000313" key="4">
    <source>
        <dbReference type="Proteomes" id="UP000001640"/>
    </source>
</evidence>
<feature type="compositionally biased region" description="Acidic residues" evidence="1">
    <location>
        <begin position="495"/>
        <end position="514"/>
    </location>
</feature>
<feature type="region of interest" description="Disordered" evidence="1">
    <location>
        <begin position="363"/>
        <end position="407"/>
    </location>
</feature>
<dbReference type="GO" id="GO:0042149">
    <property type="term" value="P:cellular response to glucose starvation"/>
    <property type="evidence" value="ECO:0007669"/>
    <property type="project" value="EnsemblFungi"/>
</dbReference>
<dbReference type="GO" id="GO:0005773">
    <property type="term" value="C:vacuole"/>
    <property type="evidence" value="ECO:0007669"/>
    <property type="project" value="GOC"/>
</dbReference>
<dbReference type="HOGENOM" id="CLU_012586_0_0_1"/>
<dbReference type="GO" id="GO:0000164">
    <property type="term" value="C:protein phosphatase type 1 complex"/>
    <property type="evidence" value="ECO:0007669"/>
    <property type="project" value="EnsemblFungi"/>
</dbReference>
<feature type="compositionally biased region" description="Acidic residues" evidence="1">
    <location>
        <begin position="75"/>
        <end position="86"/>
    </location>
</feature>
<feature type="compositionally biased region" description="Low complexity" evidence="1">
    <location>
        <begin position="745"/>
        <end position="757"/>
    </location>
</feature>
<feature type="region of interest" description="Disordered" evidence="1">
    <location>
        <begin position="1"/>
        <end position="50"/>
    </location>
</feature>
<feature type="region of interest" description="Disordered" evidence="1">
    <location>
        <begin position="336"/>
        <end position="355"/>
    </location>
</feature>
<dbReference type="OrthoDB" id="5563539at2759"/>
<dbReference type="InParanoid" id="G0V809"/>
<feature type="compositionally biased region" description="Basic and acidic residues" evidence="1">
    <location>
        <begin position="915"/>
        <end position="929"/>
    </location>
</feature>
<feature type="region of interest" description="Disordered" evidence="1">
    <location>
        <begin position="913"/>
        <end position="938"/>
    </location>
</feature>
<reference key="2">
    <citation type="submission" date="2011-08" db="EMBL/GenBank/DDBJ databases">
        <title>Genome sequence of Naumovozyma castellii.</title>
        <authorList>
            <person name="Gordon J.L."/>
            <person name="Armisen D."/>
            <person name="Proux-Wera E."/>
            <person name="OhEigeartaigh S.S."/>
            <person name="Byrne K.P."/>
            <person name="Wolfe K.H."/>
        </authorList>
    </citation>
    <scope>NUCLEOTIDE SEQUENCE</scope>
    <source>
        <strain>Type strain:CBS 4309</strain>
    </source>
</reference>
<dbReference type="KEGG" id="ncs:NCAS_0A10490"/>
<feature type="compositionally biased region" description="Polar residues" evidence="1">
    <location>
        <begin position="826"/>
        <end position="846"/>
    </location>
</feature>
<dbReference type="FunCoup" id="G0V809">
    <property type="interactions" value="434"/>
</dbReference>
<proteinExistence type="predicted"/>
<reference evidence="3 4" key="1">
    <citation type="journal article" date="2011" name="Proc. Natl. Acad. Sci. U.S.A.">
        <title>Evolutionary erosion of yeast sex chromosomes by mating-type switching accidents.</title>
        <authorList>
            <person name="Gordon J.L."/>
            <person name="Armisen D."/>
            <person name="Proux-Wera E."/>
            <person name="Oheigeartaigh S.S."/>
            <person name="Byrne K.P."/>
            <person name="Wolfe K.H."/>
        </authorList>
    </citation>
    <scope>NUCLEOTIDE SEQUENCE [LARGE SCALE GENOMIC DNA]</scope>
    <source>
        <strain evidence="4">ATCC 76901 / BCRC 22586 / CBS 4309 / NBRC 1992 / NRRL Y-12630</strain>
    </source>
</reference>
<dbReference type="EMBL" id="HE576752">
    <property type="protein sequence ID" value="CCC67607.1"/>
    <property type="molecule type" value="Genomic_DNA"/>
</dbReference>
<dbReference type="OMA" id="WKYIILK"/>
<feature type="compositionally biased region" description="Polar residues" evidence="1">
    <location>
        <begin position="90"/>
        <end position="106"/>
    </location>
</feature>
<dbReference type="InterPro" id="IPR013860">
    <property type="entry name" value="AreA_GATA"/>
</dbReference>
<dbReference type="Proteomes" id="UP000001640">
    <property type="component" value="Chromosome 1"/>
</dbReference>
<accession>G0V809</accession>
<dbReference type="GO" id="GO:0007039">
    <property type="term" value="P:protein catabolic process in the vacuole"/>
    <property type="evidence" value="ECO:0007669"/>
    <property type="project" value="EnsemblFungi"/>
</dbReference>
<dbReference type="STRING" id="1064592.G0V809"/>
<gene>
    <name evidence="3" type="primary">NCAS0A10490</name>
    <name evidence="3" type="ordered locus">NCAS_0A10490</name>
</gene>
<feature type="region of interest" description="Disordered" evidence="1">
    <location>
        <begin position="444"/>
        <end position="515"/>
    </location>
</feature>
<dbReference type="GO" id="GO:0006986">
    <property type="term" value="P:response to unfolded protein"/>
    <property type="evidence" value="ECO:0007669"/>
    <property type="project" value="EnsemblFungi"/>
</dbReference>
<dbReference type="eggNOG" id="ENOG502QSII">
    <property type="taxonomic scope" value="Eukaryota"/>
</dbReference>
<evidence type="ECO:0000256" key="1">
    <source>
        <dbReference type="SAM" id="MobiDB-lite"/>
    </source>
</evidence>
<feature type="region of interest" description="Disordered" evidence="1">
    <location>
        <begin position="62"/>
        <end position="115"/>
    </location>
</feature>
<keyword evidence="4" id="KW-1185">Reference proteome</keyword>
<organism evidence="3 4">
    <name type="scientific">Naumovozyma castellii</name>
    <name type="common">Yeast</name>
    <name type="synonym">Saccharomyces castellii</name>
    <dbReference type="NCBI Taxonomy" id="27288"/>
    <lineage>
        <taxon>Eukaryota</taxon>
        <taxon>Fungi</taxon>
        <taxon>Dikarya</taxon>
        <taxon>Ascomycota</taxon>
        <taxon>Saccharomycotina</taxon>
        <taxon>Saccharomycetes</taxon>
        <taxon>Saccharomycetales</taxon>
        <taxon>Saccharomycetaceae</taxon>
        <taxon>Naumovozyma</taxon>
    </lineage>
</organism>
<evidence type="ECO:0000259" key="2">
    <source>
        <dbReference type="Pfam" id="PF08550"/>
    </source>
</evidence>
<dbReference type="RefSeq" id="XP_003673988.1">
    <property type="nucleotide sequence ID" value="XM_003673940.1"/>
</dbReference>
<dbReference type="PANTHER" id="PTHR28051">
    <property type="entry name" value="PROTEIN MTL1-RELATED"/>
    <property type="match status" value="1"/>
</dbReference>
<evidence type="ECO:0000313" key="3">
    <source>
        <dbReference type="EMBL" id="CCC67607.1"/>
    </source>
</evidence>
<name>G0V809_NAUCA</name>
<dbReference type="Pfam" id="PF08550">
    <property type="entry name" value="GATA_AreA"/>
    <property type="match status" value="1"/>
</dbReference>
<dbReference type="GeneID" id="96901086"/>
<sequence length="965" mass="107508">MSRNLADYFAKNTKTDQVNANSNDNDDEDMGPSVSMAVEAENDEDFKRSTFSLKRTRSMGVLDGYADPSKKLLAGDDDADEEEEDYDGSRQYNSHSTSVSPPSADNDNFLLPQDDNDVVREPERHVDYLSHEWKESEIQNSWKYIILKKKKRDVDLINAARLENASWRTWAKARNHLKTVSPEIVNWSKDSDVTWLYGPIVNNDNDSITSGNDKNADMVRGYGSDDENSMRMTPKVHHHKNKIAPPKPILKKRTVTEIIEENAQWKLNEARKHINEIKHAAVVMDPSSGKDLHDDYDALAARVNAQYYSSRPNTTGSYSENSSFVPNQTVATSYSSSNDIINSKQPNMKTLTPDQDLINQDTNASAINNGIPPELHVSTTEQKPSKRYPDSLASSSDQDDTSTHLSSILASPAKLSLKTSKTTRDRHIHFNDRVEQCMAIRYQAPSSDSDADNSDKDINESKNENSVDGNDSNLTLEKINTNNSLRQAPSIFSNDGDEEDDSDDITSSDEENDADYGGLFINARFSRRSDTGIHSPVTDNSSIGSSVHSRSTIRPIIKLLPATTLNYGSDEESEDSEFSGYGNAVSHNVNTSRGYDYIYDYNSVYTGDTSSFLPVDHCDIVDVPEDIDLNTPMEEDDKSTYEFNHAVNKAKIAPSLPSPKIKQTERANDKGFIFGDDDDDAIYSSSSDSEGEFIENSNYKLSDDDDDDDDDNDIEEETIPDDLSLKRTISFGKSSRADSLKDLTESLSSTSLGPTTSFITGKPLSQQTPGKDLQQTKSPLIRTRKQEGRPSMKRNPSSTSFIFDSDSDVEDEDESNTDSEVDEYQENSSDNSKVISETAPKSTQVNELPKTFRIPSNSIPSPAEVGPSDVAIKGYFAPRSNSVKTVFTNTSQIHTPQVQEPKQVPVEGEIYSTVNKHDESNDDEQHHSSSESLHNVVRNAKGIANKYLHSWKKSEDGIQRHVDSN</sequence>
<feature type="compositionally biased region" description="Acidic residues" evidence="1">
    <location>
        <begin position="805"/>
        <end position="825"/>
    </location>
</feature>
<feature type="compositionally biased region" description="Polar residues" evidence="1">
    <location>
        <begin position="763"/>
        <end position="778"/>
    </location>
</feature>
<feature type="domain" description="Nitrogen regulatory protein areA GATA-like" evidence="2">
    <location>
        <begin position="141"/>
        <end position="172"/>
    </location>
</feature>
<dbReference type="AlphaFoldDB" id="G0V809"/>
<feature type="compositionally biased region" description="Polar residues" evidence="1">
    <location>
        <begin position="466"/>
        <end position="492"/>
    </location>
</feature>